<evidence type="ECO:0000256" key="2">
    <source>
        <dbReference type="ARBA" id="ARBA00023015"/>
    </source>
</evidence>
<dbReference type="SUPFAM" id="SSF88946">
    <property type="entry name" value="Sigma2 domain of RNA polymerase sigma factors"/>
    <property type="match status" value="1"/>
</dbReference>
<dbReference type="GO" id="GO:0016987">
    <property type="term" value="F:sigma factor activity"/>
    <property type="evidence" value="ECO:0007669"/>
    <property type="project" value="UniProtKB-KW"/>
</dbReference>
<dbReference type="OrthoDB" id="4864396at2"/>
<keyword evidence="4" id="KW-0238">DNA-binding</keyword>
<evidence type="ECO:0000259" key="7">
    <source>
        <dbReference type="Pfam" id="PF08281"/>
    </source>
</evidence>
<organism evidence="8 9">
    <name type="scientific">Pedococcus bigeumensis</name>
    <dbReference type="NCBI Taxonomy" id="433644"/>
    <lineage>
        <taxon>Bacteria</taxon>
        <taxon>Bacillati</taxon>
        <taxon>Actinomycetota</taxon>
        <taxon>Actinomycetes</taxon>
        <taxon>Micrococcales</taxon>
        <taxon>Intrasporangiaceae</taxon>
        <taxon>Pedococcus</taxon>
    </lineage>
</organism>
<dbReference type="InterPro" id="IPR039425">
    <property type="entry name" value="RNA_pol_sigma-70-like"/>
</dbReference>
<dbReference type="GO" id="GO:0003677">
    <property type="term" value="F:DNA binding"/>
    <property type="evidence" value="ECO:0007669"/>
    <property type="project" value="UniProtKB-KW"/>
</dbReference>
<dbReference type="InterPro" id="IPR014284">
    <property type="entry name" value="RNA_pol_sigma-70_dom"/>
</dbReference>
<evidence type="ECO:0000259" key="6">
    <source>
        <dbReference type="Pfam" id="PF04542"/>
    </source>
</evidence>
<dbReference type="SUPFAM" id="SSF88659">
    <property type="entry name" value="Sigma3 and sigma4 domains of RNA polymerase sigma factors"/>
    <property type="match status" value="1"/>
</dbReference>
<feature type="domain" description="RNA polymerase sigma-70 region 2" evidence="6">
    <location>
        <begin position="26"/>
        <end position="91"/>
    </location>
</feature>
<keyword evidence="3" id="KW-0731">Sigma factor</keyword>
<keyword evidence="2" id="KW-0805">Transcription regulation</keyword>
<dbReference type="InterPro" id="IPR013249">
    <property type="entry name" value="RNA_pol_sigma70_r4_t2"/>
</dbReference>
<name>A0A502D421_9MICO</name>
<dbReference type="InterPro" id="IPR036388">
    <property type="entry name" value="WH-like_DNA-bd_sf"/>
</dbReference>
<reference evidence="8 9" key="1">
    <citation type="journal article" date="2019" name="Environ. Microbiol.">
        <title>Species interactions and distinct microbial communities in high Arctic permafrost affected cryosols are associated with the CH4 and CO2 gas fluxes.</title>
        <authorList>
            <person name="Altshuler I."/>
            <person name="Hamel J."/>
            <person name="Turney S."/>
            <person name="Magnuson E."/>
            <person name="Levesque R."/>
            <person name="Greer C."/>
            <person name="Whyte L.G."/>
        </authorList>
    </citation>
    <scope>NUCLEOTIDE SEQUENCE [LARGE SCALE GENOMIC DNA]</scope>
    <source>
        <strain evidence="8 9">S9.3A</strain>
    </source>
</reference>
<comment type="caution">
    <text evidence="8">The sequence shown here is derived from an EMBL/GenBank/DDBJ whole genome shotgun (WGS) entry which is preliminary data.</text>
</comment>
<accession>A0A502D421</accession>
<dbReference type="Pfam" id="PF04542">
    <property type="entry name" value="Sigma70_r2"/>
    <property type="match status" value="1"/>
</dbReference>
<keyword evidence="9" id="KW-1185">Reference proteome</keyword>
<evidence type="ECO:0000313" key="8">
    <source>
        <dbReference type="EMBL" id="TPG19572.1"/>
    </source>
</evidence>
<dbReference type="InterPro" id="IPR007627">
    <property type="entry name" value="RNA_pol_sigma70_r2"/>
</dbReference>
<dbReference type="InterPro" id="IPR013325">
    <property type="entry name" value="RNA_pol_sigma_r2"/>
</dbReference>
<dbReference type="Proteomes" id="UP000317722">
    <property type="component" value="Unassembled WGS sequence"/>
</dbReference>
<dbReference type="PANTHER" id="PTHR43133:SF50">
    <property type="entry name" value="ECF RNA POLYMERASE SIGMA FACTOR SIGM"/>
    <property type="match status" value="1"/>
</dbReference>
<dbReference type="InterPro" id="IPR014325">
    <property type="entry name" value="RNA_pol_sigma-E_actinobac"/>
</dbReference>
<dbReference type="GO" id="GO:0006352">
    <property type="term" value="P:DNA-templated transcription initiation"/>
    <property type="evidence" value="ECO:0007669"/>
    <property type="project" value="InterPro"/>
</dbReference>
<dbReference type="AlphaFoldDB" id="A0A502D421"/>
<comment type="similarity">
    <text evidence="1">Belongs to the sigma-70 factor family. ECF subfamily.</text>
</comment>
<dbReference type="EMBL" id="RCZM01000001">
    <property type="protein sequence ID" value="TPG19572.1"/>
    <property type="molecule type" value="Genomic_DNA"/>
</dbReference>
<sequence length="187" mass="20769">MRLLSVAERDRGGEVRPAADDAIADLYAAHWTGLVRLAWLLLRDDLAAEEVVQDAFIAVHRRWDTIRNHQAAAAYLRRAVVNGARSGLRHRGVEERYVAREQGEPTAYTRHTEASAEDRALQSETTSSMIGALGRLPQRQREVLTMRYYLDLSEAEIADALGISAGSVKAHAHRGLATLRDRMEAAS</sequence>
<dbReference type="CDD" id="cd06171">
    <property type="entry name" value="Sigma70_r4"/>
    <property type="match status" value="1"/>
</dbReference>
<evidence type="ECO:0000256" key="5">
    <source>
        <dbReference type="ARBA" id="ARBA00023163"/>
    </source>
</evidence>
<proteinExistence type="inferred from homology"/>
<dbReference type="Pfam" id="PF08281">
    <property type="entry name" value="Sigma70_r4_2"/>
    <property type="match status" value="1"/>
</dbReference>
<keyword evidence="5" id="KW-0804">Transcription</keyword>
<dbReference type="NCBIfam" id="TIGR02983">
    <property type="entry name" value="SigE-fam_strep"/>
    <property type="match status" value="1"/>
</dbReference>
<gene>
    <name evidence="8" type="ORF">EAH86_03690</name>
</gene>
<dbReference type="Gene3D" id="1.10.1740.10">
    <property type="match status" value="1"/>
</dbReference>
<dbReference type="InterPro" id="IPR013324">
    <property type="entry name" value="RNA_pol_sigma_r3/r4-like"/>
</dbReference>
<dbReference type="Gene3D" id="1.10.10.10">
    <property type="entry name" value="Winged helix-like DNA-binding domain superfamily/Winged helix DNA-binding domain"/>
    <property type="match status" value="1"/>
</dbReference>
<evidence type="ECO:0000256" key="1">
    <source>
        <dbReference type="ARBA" id="ARBA00010641"/>
    </source>
</evidence>
<evidence type="ECO:0000256" key="3">
    <source>
        <dbReference type="ARBA" id="ARBA00023082"/>
    </source>
</evidence>
<protein>
    <submittedName>
        <fullName evidence="8">SigE family RNA polymerase sigma factor</fullName>
    </submittedName>
</protein>
<evidence type="ECO:0000313" key="9">
    <source>
        <dbReference type="Proteomes" id="UP000317722"/>
    </source>
</evidence>
<dbReference type="PANTHER" id="PTHR43133">
    <property type="entry name" value="RNA POLYMERASE ECF-TYPE SIGMA FACTO"/>
    <property type="match status" value="1"/>
</dbReference>
<feature type="domain" description="RNA polymerase sigma factor 70 region 4 type 2" evidence="7">
    <location>
        <begin position="132"/>
        <end position="179"/>
    </location>
</feature>
<dbReference type="NCBIfam" id="TIGR02937">
    <property type="entry name" value="sigma70-ECF"/>
    <property type="match status" value="1"/>
</dbReference>
<evidence type="ECO:0000256" key="4">
    <source>
        <dbReference type="ARBA" id="ARBA00023125"/>
    </source>
</evidence>